<evidence type="ECO:0000313" key="1">
    <source>
        <dbReference type="EMBL" id="JAP89693.1"/>
    </source>
</evidence>
<name>A0A146JYB9_9EUKA</name>
<accession>A0A146JYB9</accession>
<reference evidence="1" key="1">
    <citation type="submission" date="2015-07" db="EMBL/GenBank/DDBJ databases">
        <title>Adaptation to a free-living lifestyle via gene acquisitions in the diplomonad Trepomonas sp. PC1.</title>
        <authorList>
            <person name="Xu F."/>
            <person name="Jerlstrom-Hultqvist J."/>
            <person name="Kolisko M."/>
            <person name="Simpson A.G.B."/>
            <person name="Roger A.J."/>
            <person name="Svard S.G."/>
            <person name="Andersson J.O."/>
        </authorList>
    </citation>
    <scope>NUCLEOTIDE SEQUENCE</scope>
    <source>
        <strain evidence="1">PC1</strain>
    </source>
</reference>
<proteinExistence type="predicted"/>
<dbReference type="AlphaFoldDB" id="A0A146JYB9"/>
<dbReference type="EMBL" id="GDID01006913">
    <property type="protein sequence ID" value="JAP89693.1"/>
    <property type="molecule type" value="Transcribed_RNA"/>
</dbReference>
<gene>
    <name evidence="1" type="ORF">TPC1_30812</name>
</gene>
<organism evidence="1">
    <name type="scientific">Trepomonas sp. PC1</name>
    <dbReference type="NCBI Taxonomy" id="1076344"/>
    <lineage>
        <taxon>Eukaryota</taxon>
        <taxon>Metamonada</taxon>
        <taxon>Diplomonadida</taxon>
        <taxon>Hexamitidae</taxon>
        <taxon>Hexamitinae</taxon>
        <taxon>Trepomonas</taxon>
    </lineage>
</organism>
<sequence length="251" mass="28032">MPAVRENAAFGQIREDLKCFESKVREGRARGVKHALEERTVLQRKGAEVQRGQGNLLGGKRKQKSKKASWNEAARVESEHALKFSQVSESKQIRENGADLIDIVNKCSFHIIDLLCLGVSQFKVQPTISSITARPMVTKATTEMAASNHWAQKSLLKQGKQKQPSTIIRAGLRNGWVAMLKQSSVLFQNGAIAKATLDTAKQRLIAKVDTQQVLLKPQLMKARAAQTRRVIAESTYSTFIYVSQSWMENEN</sequence>
<protein>
    <submittedName>
        <fullName evidence="1">Uncharacterized protein</fullName>
    </submittedName>
</protein>